<name>A0A397YZ48_BRACM</name>
<evidence type="ECO:0008006" key="4">
    <source>
        <dbReference type="Google" id="ProtNLM"/>
    </source>
</evidence>
<reference evidence="2 3" key="1">
    <citation type="submission" date="2018-06" db="EMBL/GenBank/DDBJ databases">
        <title>WGS assembly of Brassica rapa FPsc.</title>
        <authorList>
            <person name="Bowman J."/>
            <person name="Kohchi T."/>
            <person name="Yamato K."/>
            <person name="Jenkins J."/>
            <person name="Shu S."/>
            <person name="Ishizaki K."/>
            <person name="Yamaoka S."/>
            <person name="Nishihama R."/>
            <person name="Nakamura Y."/>
            <person name="Berger F."/>
            <person name="Adam C."/>
            <person name="Aki S."/>
            <person name="Althoff F."/>
            <person name="Araki T."/>
            <person name="Arteaga-Vazquez M."/>
            <person name="Balasubrmanian S."/>
            <person name="Bauer D."/>
            <person name="Boehm C."/>
            <person name="Briginshaw L."/>
            <person name="Caballero-Perez J."/>
            <person name="Catarino B."/>
            <person name="Chen F."/>
            <person name="Chiyoda S."/>
            <person name="Chovatia M."/>
            <person name="Davies K."/>
            <person name="Delmans M."/>
            <person name="Demura T."/>
            <person name="Dierschke T."/>
            <person name="Dolan L."/>
            <person name="Dorantes-Acosta A."/>
            <person name="Eklund D."/>
            <person name="Florent S."/>
            <person name="Flores-Sandoval E."/>
            <person name="Fujiyama A."/>
            <person name="Fukuzawa H."/>
            <person name="Galik B."/>
            <person name="Grimanelli D."/>
            <person name="Grimwood J."/>
            <person name="Grossniklaus U."/>
            <person name="Hamada T."/>
            <person name="Haseloff J."/>
            <person name="Hetherington A."/>
            <person name="Higo A."/>
            <person name="Hirakawa Y."/>
            <person name="Hundley H."/>
            <person name="Ikeda Y."/>
            <person name="Inoue K."/>
            <person name="Inoue S."/>
            <person name="Ishida S."/>
            <person name="Jia Q."/>
            <person name="Kakita M."/>
            <person name="Kanazawa T."/>
            <person name="Kawai Y."/>
            <person name="Kawashima T."/>
            <person name="Kennedy M."/>
            <person name="Kinose K."/>
            <person name="Kinoshita T."/>
            <person name="Kohara Y."/>
            <person name="Koide E."/>
            <person name="Komatsu K."/>
            <person name="Kopischke S."/>
            <person name="Kubo M."/>
            <person name="Kyozuka J."/>
            <person name="Lagercrantz U."/>
            <person name="Lin S."/>
            <person name="Lindquist E."/>
            <person name="Lipzen A."/>
            <person name="Lu C."/>
            <person name="Luna E."/>
            <person name="Martienssen R."/>
            <person name="Minamino N."/>
            <person name="Mizutani M."/>
            <person name="Mizutani M."/>
            <person name="Mochizuki N."/>
            <person name="Monte I."/>
            <person name="Mosher R."/>
            <person name="Nagasaki H."/>
            <person name="Nakagami H."/>
            <person name="Naramoto S."/>
            <person name="Nishitani K."/>
            <person name="Ohtani M."/>
            <person name="Okamoto T."/>
            <person name="Okumura M."/>
            <person name="Phillips J."/>
            <person name="Pollak B."/>
            <person name="Reinders A."/>
            <person name="Roevekamp M."/>
            <person name="Sano R."/>
            <person name="Sawa S."/>
            <person name="Schmid M."/>
            <person name="Shirakawa M."/>
            <person name="Solano R."/>
            <person name="Spunde A."/>
            <person name="Suetsugu N."/>
            <person name="Sugano S."/>
            <person name="Sugiyama A."/>
            <person name="Sun R."/>
            <person name="Suzuki Y."/>
            <person name="Takenaka M."/>
            <person name="Takezawa D."/>
            <person name="Tomogane H."/>
            <person name="Tsuzuki M."/>
            <person name="Ueda T."/>
            <person name="Umeda M."/>
            <person name="Ward J."/>
            <person name="Watanabe Y."/>
            <person name="Yazaki K."/>
            <person name="Yokoyama R."/>
            <person name="Yoshitake Y."/>
            <person name="Yotsui I."/>
            <person name="Zachgo S."/>
            <person name="Schmutz J."/>
        </authorList>
    </citation>
    <scope>NUCLEOTIDE SEQUENCE [LARGE SCALE GENOMIC DNA]</scope>
    <source>
        <strain evidence="3">cv. B-3</strain>
    </source>
</reference>
<evidence type="ECO:0000313" key="2">
    <source>
        <dbReference type="EMBL" id="RID58712.1"/>
    </source>
</evidence>
<protein>
    <recommendedName>
        <fullName evidence="4">Retropepsins domain-containing protein</fullName>
    </recommendedName>
</protein>
<dbReference type="AlphaFoldDB" id="A0A397YZ48"/>
<dbReference type="Gene3D" id="2.40.70.10">
    <property type="entry name" value="Acid Proteases"/>
    <property type="match status" value="1"/>
</dbReference>
<feature type="coiled-coil region" evidence="1">
    <location>
        <begin position="70"/>
        <end position="138"/>
    </location>
</feature>
<evidence type="ECO:0000256" key="1">
    <source>
        <dbReference type="SAM" id="Coils"/>
    </source>
</evidence>
<evidence type="ECO:0000313" key="3">
    <source>
        <dbReference type="Proteomes" id="UP000264353"/>
    </source>
</evidence>
<dbReference type="EMBL" id="CM010633">
    <property type="protein sequence ID" value="RID58712.1"/>
    <property type="molecule type" value="Genomic_DNA"/>
</dbReference>
<sequence>MGTQIIDYDDFTYGELVSIVKQEGLRICQDLKLQKHLKWELKRTKVELGSLCKIRNRPQSRKKDTSKTTIQDIRIEIKEVKNDLKIFKEKQRQDSEYFHSIISSIKDPHDSSSEEQENDCLNNQDENLKEQIQSLDVAPNDFFFVLRITSLDMAPNDFFFVLRITSRKYKIRVTIFFSENYKIDTIALFDTGADFNCIKYGLVPKCFHLETKEKLSAANNSKLRITSKAEASILKENILIKTAFILTDDIYQNVILGTPFINLITPYKVMDDKISFKNQNIKLSFKFLETPRKRSLNLIKACSIQENFLNSLIHSKTFHLEHLKSEVLLQRP</sequence>
<dbReference type="Proteomes" id="UP000264353">
    <property type="component" value="Chromosome A6"/>
</dbReference>
<proteinExistence type="predicted"/>
<dbReference type="PANTHER" id="PTHR33054">
    <property type="entry name" value="CCHC-TYPE DOMAIN-CONTAINING PROTEIN"/>
    <property type="match status" value="1"/>
</dbReference>
<accession>A0A397YZ48</accession>
<keyword evidence="1" id="KW-0175">Coiled coil</keyword>
<gene>
    <name evidence="2" type="ORF">BRARA_F01989</name>
</gene>
<dbReference type="CDD" id="cd00303">
    <property type="entry name" value="retropepsin_like"/>
    <property type="match status" value="1"/>
</dbReference>
<dbReference type="InterPro" id="IPR021109">
    <property type="entry name" value="Peptidase_aspartic_dom_sf"/>
</dbReference>
<dbReference type="PANTHER" id="PTHR33054:SF9">
    <property type="entry name" value="CCHC-TYPE DOMAIN-CONTAINING PROTEIN"/>
    <property type="match status" value="1"/>
</dbReference>
<organism evidence="2 3">
    <name type="scientific">Brassica campestris</name>
    <name type="common">Field mustard</name>
    <dbReference type="NCBI Taxonomy" id="3711"/>
    <lineage>
        <taxon>Eukaryota</taxon>
        <taxon>Viridiplantae</taxon>
        <taxon>Streptophyta</taxon>
        <taxon>Embryophyta</taxon>
        <taxon>Tracheophyta</taxon>
        <taxon>Spermatophyta</taxon>
        <taxon>Magnoliopsida</taxon>
        <taxon>eudicotyledons</taxon>
        <taxon>Gunneridae</taxon>
        <taxon>Pentapetalae</taxon>
        <taxon>rosids</taxon>
        <taxon>malvids</taxon>
        <taxon>Brassicales</taxon>
        <taxon>Brassicaceae</taxon>
        <taxon>Brassiceae</taxon>
        <taxon>Brassica</taxon>
    </lineage>
</organism>